<reference evidence="4" key="2">
    <citation type="submission" date="2023-06" db="EMBL/GenBank/DDBJ databases">
        <authorList>
            <consortium name="Lawrence Berkeley National Laboratory"/>
            <person name="Haridas S."/>
            <person name="Hensen N."/>
            <person name="Bonometti L."/>
            <person name="Westerberg I."/>
            <person name="Brannstrom I.O."/>
            <person name="Guillou S."/>
            <person name="Cros-Aarteil S."/>
            <person name="Calhoun S."/>
            <person name="Kuo A."/>
            <person name="Mondo S."/>
            <person name="Pangilinan J."/>
            <person name="Riley R."/>
            <person name="Labutti K."/>
            <person name="Andreopoulos B."/>
            <person name="Lipzen A."/>
            <person name="Chen C."/>
            <person name="Yanf M."/>
            <person name="Daum C."/>
            <person name="Ng V."/>
            <person name="Clum A."/>
            <person name="Steindorff A."/>
            <person name="Ohm R."/>
            <person name="Martin F."/>
            <person name="Silar P."/>
            <person name="Natvig D."/>
            <person name="Lalanne C."/>
            <person name="Gautier V."/>
            <person name="Ament-Velasquez S.L."/>
            <person name="Kruys A."/>
            <person name="Hutchinson M.I."/>
            <person name="Powell A.J."/>
            <person name="Barry K."/>
            <person name="Miller A.N."/>
            <person name="Grigoriev I.V."/>
            <person name="Debuchy R."/>
            <person name="Gladieux P."/>
            <person name="Thoren M.H."/>
            <person name="Johannesson H."/>
        </authorList>
    </citation>
    <scope>NUCLEOTIDE SEQUENCE</scope>
    <source>
        <strain evidence="4">CBS 118394</strain>
    </source>
</reference>
<keyword evidence="2 4" id="KW-0378">Hydrolase</keyword>
<dbReference type="PANTHER" id="PTHR48070:SF3">
    <property type="entry name" value="ESTERASE DBAE-RELATED"/>
    <property type="match status" value="1"/>
</dbReference>
<comment type="caution">
    <text evidence="4">The sequence shown here is derived from an EMBL/GenBank/DDBJ whole genome shotgun (WGS) entry which is preliminary data.</text>
</comment>
<dbReference type="EMBL" id="JAUEDM010000003">
    <property type="protein sequence ID" value="KAK3322678.1"/>
    <property type="molecule type" value="Genomic_DNA"/>
</dbReference>
<dbReference type="GO" id="GO:0044550">
    <property type="term" value="P:secondary metabolite biosynthetic process"/>
    <property type="evidence" value="ECO:0007669"/>
    <property type="project" value="TreeGrafter"/>
</dbReference>
<gene>
    <name evidence="4" type="ORF">B0H66DRAFT_212104</name>
</gene>
<keyword evidence="5" id="KW-1185">Reference proteome</keyword>
<proteinExistence type="inferred from homology"/>
<evidence type="ECO:0000313" key="5">
    <source>
        <dbReference type="Proteomes" id="UP001283341"/>
    </source>
</evidence>
<dbReference type="Pfam" id="PF03959">
    <property type="entry name" value="FSH1"/>
    <property type="match status" value="1"/>
</dbReference>
<protein>
    <submittedName>
        <fullName evidence="4">Serine hydrolase FSH</fullName>
    </submittedName>
</protein>
<dbReference type="GO" id="GO:0016787">
    <property type="term" value="F:hydrolase activity"/>
    <property type="evidence" value="ECO:0007669"/>
    <property type="project" value="UniProtKB-KW"/>
</dbReference>
<dbReference type="GO" id="GO:0005634">
    <property type="term" value="C:nucleus"/>
    <property type="evidence" value="ECO:0007669"/>
    <property type="project" value="TreeGrafter"/>
</dbReference>
<evidence type="ECO:0000256" key="2">
    <source>
        <dbReference type="ARBA" id="ARBA00022801"/>
    </source>
</evidence>
<dbReference type="InterPro" id="IPR005645">
    <property type="entry name" value="FSH-like_dom"/>
</dbReference>
<evidence type="ECO:0000256" key="1">
    <source>
        <dbReference type="ARBA" id="ARBA00005863"/>
    </source>
</evidence>
<dbReference type="PANTHER" id="PTHR48070">
    <property type="entry name" value="ESTERASE OVCA2"/>
    <property type="match status" value="1"/>
</dbReference>
<evidence type="ECO:0000313" key="4">
    <source>
        <dbReference type="EMBL" id="KAK3322678.1"/>
    </source>
</evidence>
<organism evidence="4 5">
    <name type="scientific">Apodospora peruviana</name>
    <dbReference type="NCBI Taxonomy" id="516989"/>
    <lineage>
        <taxon>Eukaryota</taxon>
        <taxon>Fungi</taxon>
        <taxon>Dikarya</taxon>
        <taxon>Ascomycota</taxon>
        <taxon>Pezizomycotina</taxon>
        <taxon>Sordariomycetes</taxon>
        <taxon>Sordariomycetidae</taxon>
        <taxon>Sordariales</taxon>
        <taxon>Lasiosphaeriaceae</taxon>
        <taxon>Apodospora</taxon>
    </lineage>
</organism>
<dbReference type="Proteomes" id="UP001283341">
    <property type="component" value="Unassembled WGS sequence"/>
</dbReference>
<dbReference type="SUPFAM" id="SSF53474">
    <property type="entry name" value="alpha/beta-Hydrolases"/>
    <property type="match status" value="1"/>
</dbReference>
<dbReference type="AlphaFoldDB" id="A0AAE0ICM0"/>
<dbReference type="GO" id="GO:0005737">
    <property type="term" value="C:cytoplasm"/>
    <property type="evidence" value="ECO:0007669"/>
    <property type="project" value="TreeGrafter"/>
</dbReference>
<dbReference type="Gene3D" id="3.40.50.1820">
    <property type="entry name" value="alpha/beta hydrolase"/>
    <property type="match status" value="1"/>
</dbReference>
<sequence>MLPRILCLHGQGTNAAIFKIQARKLVALLEQDFELVFAEGMIDCPAGPGILPVFEKSGPFRMWLYDNWIDSEPDEEPDWSSGVQRLADDVLVKQGPFVGVLGFSQGAKAAMHLLRWAEKKYGEDSPLKFSLLVCGTVPGRGVRDPDDRRCKVCEESLALGRVKAESIHVIGSDDHWRPESEALLKFFEPETRNLVRFPGGHHMPLEDRVNTTLAQLVQAAYEGM</sequence>
<reference evidence="4" key="1">
    <citation type="journal article" date="2023" name="Mol. Phylogenet. Evol.">
        <title>Genome-scale phylogeny and comparative genomics of the fungal order Sordariales.</title>
        <authorList>
            <person name="Hensen N."/>
            <person name="Bonometti L."/>
            <person name="Westerberg I."/>
            <person name="Brannstrom I.O."/>
            <person name="Guillou S."/>
            <person name="Cros-Aarteil S."/>
            <person name="Calhoun S."/>
            <person name="Haridas S."/>
            <person name="Kuo A."/>
            <person name="Mondo S."/>
            <person name="Pangilinan J."/>
            <person name="Riley R."/>
            <person name="LaButti K."/>
            <person name="Andreopoulos B."/>
            <person name="Lipzen A."/>
            <person name="Chen C."/>
            <person name="Yan M."/>
            <person name="Daum C."/>
            <person name="Ng V."/>
            <person name="Clum A."/>
            <person name="Steindorff A."/>
            <person name="Ohm R.A."/>
            <person name="Martin F."/>
            <person name="Silar P."/>
            <person name="Natvig D.O."/>
            <person name="Lalanne C."/>
            <person name="Gautier V."/>
            <person name="Ament-Velasquez S.L."/>
            <person name="Kruys A."/>
            <person name="Hutchinson M.I."/>
            <person name="Powell A.J."/>
            <person name="Barry K."/>
            <person name="Miller A.N."/>
            <person name="Grigoriev I.V."/>
            <person name="Debuchy R."/>
            <person name="Gladieux P."/>
            <person name="Hiltunen Thoren M."/>
            <person name="Johannesson H."/>
        </authorList>
    </citation>
    <scope>NUCLEOTIDE SEQUENCE</scope>
    <source>
        <strain evidence="4">CBS 118394</strain>
    </source>
</reference>
<dbReference type="InterPro" id="IPR050593">
    <property type="entry name" value="LovG"/>
</dbReference>
<name>A0AAE0ICM0_9PEZI</name>
<accession>A0AAE0ICM0</accession>
<comment type="similarity">
    <text evidence="1">Belongs to the LovG family.</text>
</comment>
<evidence type="ECO:0000259" key="3">
    <source>
        <dbReference type="Pfam" id="PF03959"/>
    </source>
</evidence>
<dbReference type="InterPro" id="IPR029058">
    <property type="entry name" value="AB_hydrolase_fold"/>
</dbReference>
<feature type="domain" description="Serine hydrolase" evidence="3">
    <location>
        <begin position="3"/>
        <end position="209"/>
    </location>
</feature>